<organism evidence="2 3">
    <name type="scientific">Saxophila tyrrhenica</name>
    <dbReference type="NCBI Taxonomy" id="1690608"/>
    <lineage>
        <taxon>Eukaryota</taxon>
        <taxon>Fungi</taxon>
        <taxon>Dikarya</taxon>
        <taxon>Ascomycota</taxon>
        <taxon>Pezizomycotina</taxon>
        <taxon>Dothideomycetes</taxon>
        <taxon>Dothideomycetidae</taxon>
        <taxon>Mycosphaerellales</taxon>
        <taxon>Extremaceae</taxon>
        <taxon>Saxophila</taxon>
    </lineage>
</organism>
<protein>
    <submittedName>
        <fullName evidence="2">Cell surface superoxide dismutase [Cu-Zn] 4</fullName>
        <ecNumber evidence="2">1.15.1.1</ecNumber>
    </submittedName>
</protein>
<reference evidence="2 3" key="1">
    <citation type="submission" date="2023-08" db="EMBL/GenBank/DDBJ databases">
        <title>Black Yeasts Isolated from many extreme environments.</title>
        <authorList>
            <person name="Coleine C."/>
            <person name="Stajich J.E."/>
            <person name="Selbmann L."/>
        </authorList>
    </citation>
    <scope>NUCLEOTIDE SEQUENCE [LARGE SCALE GENOMIC DNA]</scope>
    <source>
        <strain evidence="2 3">CCFEE 5935</strain>
    </source>
</reference>
<dbReference type="Gene3D" id="2.60.40.200">
    <property type="entry name" value="Superoxide dismutase, copper/zinc binding domain"/>
    <property type="match status" value="1"/>
</dbReference>
<accession>A0AAV9P890</accession>
<proteinExistence type="predicted"/>
<dbReference type="RefSeq" id="XP_064657650.1">
    <property type="nucleotide sequence ID" value="XM_064803849.1"/>
</dbReference>
<keyword evidence="2" id="KW-0560">Oxidoreductase</keyword>
<evidence type="ECO:0000313" key="3">
    <source>
        <dbReference type="Proteomes" id="UP001337655"/>
    </source>
</evidence>
<dbReference type="InterPro" id="IPR036423">
    <property type="entry name" value="SOD-like_Cu/Zn_dom_sf"/>
</dbReference>
<gene>
    <name evidence="2" type="primary">SOD4_1</name>
    <name evidence="2" type="ORF">LTR77_006608</name>
</gene>
<dbReference type="GO" id="GO:0004784">
    <property type="term" value="F:superoxide dismutase activity"/>
    <property type="evidence" value="ECO:0007669"/>
    <property type="project" value="UniProtKB-EC"/>
</dbReference>
<dbReference type="EC" id="1.15.1.1" evidence="2"/>
<dbReference type="Proteomes" id="UP001337655">
    <property type="component" value="Unassembled WGS sequence"/>
</dbReference>
<keyword evidence="3" id="KW-1185">Reference proteome</keyword>
<sequence length="201" mass="19847">MLRQGFFAFGIFYALLPTSLATAPTTHGNPQGAQYIAVLPNDSPCSGSVIASSTIDGTGVGIQVSISGCPSAGGPFILDPSNEETANSCQQSKPAMCPAGDLAGKHGSMAGPNFAANYIDPFLSTIVGSPAFVGNRSLVILASNGTALACADFSMNGGSSPPQPAVGTAPPPIVTAGSAVSVVVSITSTITATSSPPSSEV</sequence>
<dbReference type="EMBL" id="JAVRRT010000010">
    <property type="protein sequence ID" value="KAK5168040.1"/>
    <property type="molecule type" value="Genomic_DNA"/>
</dbReference>
<evidence type="ECO:0000256" key="1">
    <source>
        <dbReference type="SAM" id="SignalP"/>
    </source>
</evidence>
<dbReference type="GeneID" id="89927948"/>
<feature type="chain" id="PRO_5043451795" evidence="1">
    <location>
        <begin position="22"/>
        <end position="201"/>
    </location>
</feature>
<name>A0AAV9P890_9PEZI</name>
<evidence type="ECO:0000313" key="2">
    <source>
        <dbReference type="EMBL" id="KAK5168040.1"/>
    </source>
</evidence>
<dbReference type="GO" id="GO:0046872">
    <property type="term" value="F:metal ion binding"/>
    <property type="evidence" value="ECO:0007669"/>
    <property type="project" value="InterPro"/>
</dbReference>
<keyword evidence="1" id="KW-0732">Signal</keyword>
<comment type="caution">
    <text evidence="2">The sequence shown here is derived from an EMBL/GenBank/DDBJ whole genome shotgun (WGS) entry which is preliminary data.</text>
</comment>
<feature type="signal peptide" evidence="1">
    <location>
        <begin position="1"/>
        <end position="21"/>
    </location>
</feature>
<dbReference type="AlphaFoldDB" id="A0AAV9P890"/>
<dbReference type="SUPFAM" id="SSF49329">
    <property type="entry name" value="Cu,Zn superoxide dismutase-like"/>
    <property type="match status" value="1"/>
</dbReference>